<organism evidence="4 5">
    <name type="scientific">Ruminiclostridium hungatei</name>
    <name type="common">Clostridium hungatei</name>
    <dbReference type="NCBI Taxonomy" id="48256"/>
    <lineage>
        <taxon>Bacteria</taxon>
        <taxon>Bacillati</taxon>
        <taxon>Bacillota</taxon>
        <taxon>Clostridia</taxon>
        <taxon>Eubacteriales</taxon>
        <taxon>Oscillospiraceae</taxon>
        <taxon>Ruminiclostridium</taxon>
    </lineage>
</organism>
<protein>
    <submittedName>
        <fullName evidence="4">Putative iron export ATP-binding protein FetA</fullName>
        <ecNumber evidence="4">3.6.3.-</ecNumber>
    </submittedName>
</protein>
<dbReference type="PANTHER" id="PTHR43423:SF1">
    <property type="entry name" value="ABC TRANSPORTER I FAMILY MEMBER 17"/>
    <property type="match status" value="1"/>
</dbReference>
<keyword evidence="5" id="KW-1185">Reference proteome</keyword>
<evidence type="ECO:0000313" key="5">
    <source>
        <dbReference type="Proteomes" id="UP000191554"/>
    </source>
</evidence>
<dbReference type="EMBL" id="MZGX01000008">
    <property type="protein sequence ID" value="OPX44548.1"/>
    <property type="molecule type" value="Genomic_DNA"/>
</dbReference>
<dbReference type="SMART" id="SM00382">
    <property type="entry name" value="AAA"/>
    <property type="match status" value="1"/>
</dbReference>
<dbReference type="SUPFAM" id="SSF52540">
    <property type="entry name" value="P-loop containing nucleoside triphosphate hydrolases"/>
    <property type="match status" value="1"/>
</dbReference>
<dbReference type="PROSITE" id="PS50893">
    <property type="entry name" value="ABC_TRANSPORTER_2"/>
    <property type="match status" value="1"/>
</dbReference>
<dbReference type="GO" id="GO:0016887">
    <property type="term" value="F:ATP hydrolysis activity"/>
    <property type="evidence" value="ECO:0007669"/>
    <property type="project" value="InterPro"/>
</dbReference>
<accession>A0A1V4SKX9</accession>
<evidence type="ECO:0000256" key="1">
    <source>
        <dbReference type="ARBA" id="ARBA00022741"/>
    </source>
</evidence>
<dbReference type="OrthoDB" id="9785080at2"/>
<evidence type="ECO:0000313" key="4">
    <source>
        <dbReference type="EMBL" id="OPX44548.1"/>
    </source>
</evidence>
<dbReference type="Gene3D" id="3.40.50.300">
    <property type="entry name" value="P-loop containing nucleotide triphosphate hydrolases"/>
    <property type="match status" value="1"/>
</dbReference>
<dbReference type="AlphaFoldDB" id="A0A1V4SKX9"/>
<sequence length="217" mass="24765">MSLLEFHKVTYVHDNKTVLKNISVNVEEGAFIMIIGPSGSGKSALLKLSCNLISPTQGEISFKSKSLDMYTPSELRKSITYCFHTPYLFGDTVMENLRFPFLIRDLKVDEKRIFELFSLFRLSPDFIYKEVRYLSDGEKQRLSLARSLLFKPELLLLDEITSQLDHDNTVIVENVIKVLNDEGITILWVTNSPGQMRRHASSIISMAAGEIARTERK</sequence>
<dbReference type="InterPro" id="IPR003439">
    <property type="entry name" value="ABC_transporter-like_ATP-bd"/>
</dbReference>
<keyword evidence="4" id="KW-0378">Hydrolase</keyword>
<dbReference type="EC" id="3.6.3.-" evidence="4"/>
<dbReference type="PANTHER" id="PTHR43423">
    <property type="entry name" value="ABC TRANSPORTER I FAMILY MEMBER 17"/>
    <property type="match status" value="1"/>
</dbReference>
<proteinExistence type="predicted"/>
<keyword evidence="1" id="KW-0547">Nucleotide-binding</keyword>
<evidence type="ECO:0000256" key="2">
    <source>
        <dbReference type="ARBA" id="ARBA00022840"/>
    </source>
</evidence>
<dbReference type="Pfam" id="PF00005">
    <property type="entry name" value="ABC_tran"/>
    <property type="match status" value="1"/>
</dbReference>
<dbReference type="InterPro" id="IPR003593">
    <property type="entry name" value="AAA+_ATPase"/>
</dbReference>
<dbReference type="GO" id="GO:0005524">
    <property type="term" value="F:ATP binding"/>
    <property type="evidence" value="ECO:0007669"/>
    <property type="project" value="UniProtKB-KW"/>
</dbReference>
<comment type="caution">
    <text evidence="4">The sequence shown here is derived from an EMBL/GenBank/DDBJ whole genome shotgun (WGS) entry which is preliminary data.</text>
</comment>
<reference evidence="4 5" key="1">
    <citation type="submission" date="2017-03" db="EMBL/GenBank/DDBJ databases">
        <title>Genome sequence of Clostridium hungatei DSM 14427.</title>
        <authorList>
            <person name="Poehlein A."/>
            <person name="Daniel R."/>
        </authorList>
    </citation>
    <scope>NUCLEOTIDE SEQUENCE [LARGE SCALE GENOMIC DNA]</scope>
    <source>
        <strain evidence="4 5">DSM 14427</strain>
    </source>
</reference>
<evidence type="ECO:0000259" key="3">
    <source>
        <dbReference type="PROSITE" id="PS50893"/>
    </source>
</evidence>
<feature type="domain" description="ABC transporter" evidence="3">
    <location>
        <begin position="4"/>
        <end position="217"/>
    </location>
</feature>
<dbReference type="RefSeq" id="WP_080063988.1">
    <property type="nucleotide sequence ID" value="NZ_MZGX01000008.1"/>
</dbReference>
<name>A0A1V4SKX9_RUMHU</name>
<gene>
    <name evidence="4" type="primary">fetA</name>
    <name evidence="4" type="ORF">CLHUN_15410</name>
</gene>
<keyword evidence="2 4" id="KW-0067">ATP-binding</keyword>
<dbReference type="InterPro" id="IPR027417">
    <property type="entry name" value="P-loop_NTPase"/>
</dbReference>
<dbReference type="Proteomes" id="UP000191554">
    <property type="component" value="Unassembled WGS sequence"/>
</dbReference>